<dbReference type="SUPFAM" id="SSF64182">
    <property type="entry name" value="DHH phosphoesterases"/>
    <property type="match status" value="1"/>
</dbReference>
<dbReference type="PANTHER" id="PTHR30255:SF2">
    <property type="entry name" value="SINGLE-STRANDED-DNA-SPECIFIC EXONUCLEASE RECJ"/>
    <property type="match status" value="1"/>
</dbReference>
<evidence type="ECO:0000259" key="6">
    <source>
        <dbReference type="Pfam" id="PF01368"/>
    </source>
</evidence>
<comment type="similarity">
    <text evidence="1">Belongs to the RecJ family.</text>
</comment>
<dbReference type="Pfam" id="PF02272">
    <property type="entry name" value="DHHA1"/>
    <property type="match status" value="1"/>
</dbReference>
<dbReference type="InterPro" id="IPR038763">
    <property type="entry name" value="DHH_sf"/>
</dbReference>
<keyword evidence="5 9" id="KW-0269">Exonuclease</keyword>
<keyword evidence="4" id="KW-0378">Hydrolase</keyword>
<evidence type="ECO:0000256" key="2">
    <source>
        <dbReference type="ARBA" id="ARBA00019841"/>
    </source>
</evidence>
<dbReference type="Proteomes" id="UP000771797">
    <property type="component" value="Unassembled WGS sequence"/>
</dbReference>
<feature type="domain" description="RecJ OB" evidence="8">
    <location>
        <begin position="458"/>
        <end position="561"/>
    </location>
</feature>
<feature type="domain" description="DDH" evidence="6">
    <location>
        <begin position="76"/>
        <end position="227"/>
    </location>
</feature>
<evidence type="ECO:0000256" key="3">
    <source>
        <dbReference type="ARBA" id="ARBA00022722"/>
    </source>
</evidence>
<dbReference type="Pfam" id="PF01368">
    <property type="entry name" value="DHH"/>
    <property type="match status" value="1"/>
</dbReference>
<protein>
    <recommendedName>
        <fullName evidence="2">Single-stranded-DNA-specific exonuclease RecJ</fullName>
    </recommendedName>
</protein>
<feature type="domain" description="DHHA1" evidence="7">
    <location>
        <begin position="351"/>
        <end position="443"/>
    </location>
</feature>
<dbReference type="InterPro" id="IPR001667">
    <property type="entry name" value="DDH_dom"/>
</dbReference>
<dbReference type="PANTHER" id="PTHR30255">
    <property type="entry name" value="SINGLE-STRANDED-DNA-SPECIFIC EXONUCLEASE RECJ"/>
    <property type="match status" value="1"/>
</dbReference>
<evidence type="ECO:0000256" key="5">
    <source>
        <dbReference type="ARBA" id="ARBA00022839"/>
    </source>
</evidence>
<sequence>MSAVVRAFPTVRRRHVEIPAGLAEVPPLLARILAARGMSGAEELDLSLNRLPHPRQFGGLEQAVALLLQARREHWRVCVVGDYDADGATATAVMVKGLQQLGFVRPDYLVPDRFEYGYGLSPAIVDLARERYQPDLLITVDNGIASIDGVAAARAAGLRVLITDHHLPGDTLPEADAILNPRLCEEGFPAANLAGVGVAFYVLMALQSALELRGRVVDLLDLVALGTVADVVVLDGANRILVEQGLRRLRAGQGSPGVRALLRVAGRDPAVAADLGFAAGPRLNAAGRLSDMSHGIECLLAESDAEAERHAQELDTINRERRGIEQGMREAAMAEVARLTGPTPAALCLHGDDWHEGVVGILASRVKEALNRPVIAFAPARQQGLLKGSGRSIPGLHLRDVLDAVATGHPGLLQKFGGHAMAAGLTLERRYLAEFTEAFQATVAAQADEDVFLDVIDTDGELGETDITLANAELLSHRFPWGQGFPPPRFDGVFEVLNHRVVGERHLKLTLGLPDVGAAVDGIFFNAPVADLPTRIQRVEGIYRLEVNEFRGQRNPQLLFEYLQVV</sequence>
<dbReference type="Gene3D" id="3.90.1640.30">
    <property type="match status" value="1"/>
</dbReference>
<evidence type="ECO:0000313" key="9">
    <source>
        <dbReference type="EMBL" id="KAF0804624.1"/>
    </source>
</evidence>
<comment type="caution">
    <text evidence="9">The sequence shown here is derived from an EMBL/GenBank/DDBJ whole genome shotgun (WGS) entry which is preliminary data.</text>
</comment>
<evidence type="ECO:0000259" key="8">
    <source>
        <dbReference type="Pfam" id="PF17768"/>
    </source>
</evidence>
<evidence type="ECO:0000256" key="4">
    <source>
        <dbReference type="ARBA" id="ARBA00022801"/>
    </source>
</evidence>
<dbReference type="Pfam" id="PF17768">
    <property type="entry name" value="RecJ_OB"/>
    <property type="match status" value="1"/>
</dbReference>
<reference evidence="9 10" key="1">
    <citation type="submission" date="2012-09" db="EMBL/GenBank/DDBJ databases">
        <title>Genome Sequence of alkane-degrading Bacterium Alcanivorax sp. 6-D-6.</title>
        <authorList>
            <person name="Lai Q."/>
            <person name="Shao Z."/>
        </authorList>
    </citation>
    <scope>NUCLEOTIDE SEQUENCE [LARGE SCALE GENOMIC DNA]</scope>
    <source>
        <strain evidence="9 10">6-D-6</strain>
    </source>
</reference>
<dbReference type="NCBIfam" id="TIGR00644">
    <property type="entry name" value="recJ"/>
    <property type="match status" value="1"/>
</dbReference>
<dbReference type="GO" id="GO:0004527">
    <property type="term" value="F:exonuclease activity"/>
    <property type="evidence" value="ECO:0007669"/>
    <property type="project" value="UniProtKB-KW"/>
</dbReference>
<dbReference type="InterPro" id="IPR051673">
    <property type="entry name" value="SSDNA_exonuclease_RecJ"/>
</dbReference>
<keyword evidence="10" id="KW-1185">Reference proteome</keyword>
<name>A0ABQ6Y5R7_9GAMM</name>
<keyword evidence="3" id="KW-0540">Nuclease</keyword>
<dbReference type="InterPro" id="IPR004610">
    <property type="entry name" value="RecJ"/>
</dbReference>
<proteinExistence type="inferred from homology"/>
<organism evidence="9 10">
    <name type="scientific">Alcanivorax xiamenensis</name>
    <dbReference type="NCBI Taxonomy" id="1177156"/>
    <lineage>
        <taxon>Bacteria</taxon>
        <taxon>Pseudomonadati</taxon>
        <taxon>Pseudomonadota</taxon>
        <taxon>Gammaproteobacteria</taxon>
        <taxon>Oceanospirillales</taxon>
        <taxon>Alcanivoracaceae</taxon>
        <taxon>Alcanivorax</taxon>
    </lineage>
</organism>
<evidence type="ECO:0000313" key="10">
    <source>
        <dbReference type="Proteomes" id="UP000771797"/>
    </source>
</evidence>
<dbReference type="InterPro" id="IPR041122">
    <property type="entry name" value="RecJ_OB"/>
</dbReference>
<dbReference type="Gene3D" id="3.10.310.30">
    <property type="match status" value="1"/>
</dbReference>
<accession>A0ABQ6Y5R7</accession>
<evidence type="ECO:0000256" key="1">
    <source>
        <dbReference type="ARBA" id="ARBA00005915"/>
    </source>
</evidence>
<evidence type="ECO:0000259" key="7">
    <source>
        <dbReference type="Pfam" id="PF02272"/>
    </source>
</evidence>
<dbReference type="InterPro" id="IPR003156">
    <property type="entry name" value="DHHA1_dom"/>
</dbReference>
<dbReference type="EMBL" id="AQPF01000027">
    <property type="protein sequence ID" value="KAF0804624.1"/>
    <property type="molecule type" value="Genomic_DNA"/>
</dbReference>
<gene>
    <name evidence="9" type="ORF">A6D6_02891</name>
</gene>